<dbReference type="EMBL" id="ML979140">
    <property type="protein sequence ID" value="KAF1912557.1"/>
    <property type="molecule type" value="Genomic_DNA"/>
</dbReference>
<evidence type="ECO:0000256" key="1">
    <source>
        <dbReference type="SAM" id="Coils"/>
    </source>
</evidence>
<reference evidence="2" key="1">
    <citation type="journal article" date="2020" name="Stud. Mycol.">
        <title>101 Dothideomycetes genomes: a test case for predicting lifestyles and emergence of pathogens.</title>
        <authorList>
            <person name="Haridas S."/>
            <person name="Albert R."/>
            <person name="Binder M."/>
            <person name="Bloem J."/>
            <person name="Labutti K."/>
            <person name="Salamov A."/>
            <person name="Andreopoulos B."/>
            <person name="Baker S."/>
            <person name="Barry K."/>
            <person name="Bills G."/>
            <person name="Bluhm B."/>
            <person name="Cannon C."/>
            <person name="Castanera R."/>
            <person name="Culley D."/>
            <person name="Daum C."/>
            <person name="Ezra D."/>
            <person name="Gonzalez J."/>
            <person name="Henrissat B."/>
            <person name="Kuo A."/>
            <person name="Liang C."/>
            <person name="Lipzen A."/>
            <person name="Lutzoni F."/>
            <person name="Magnuson J."/>
            <person name="Mondo S."/>
            <person name="Nolan M."/>
            <person name="Ohm R."/>
            <person name="Pangilinan J."/>
            <person name="Park H.-J."/>
            <person name="Ramirez L."/>
            <person name="Alfaro M."/>
            <person name="Sun H."/>
            <person name="Tritt A."/>
            <person name="Yoshinaga Y."/>
            <person name="Zwiers L.-H."/>
            <person name="Turgeon B."/>
            <person name="Goodwin S."/>
            <person name="Spatafora J."/>
            <person name="Crous P."/>
            <person name="Grigoriev I."/>
        </authorList>
    </citation>
    <scope>NUCLEOTIDE SEQUENCE</scope>
    <source>
        <strain evidence="2">HMLAC05119</strain>
    </source>
</reference>
<evidence type="ECO:0000313" key="3">
    <source>
        <dbReference type="Proteomes" id="UP000800096"/>
    </source>
</evidence>
<dbReference type="Proteomes" id="UP000800096">
    <property type="component" value="Unassembled WGS sequence"/>
</dbReference>
<dbReference type="AlphaFoldDB" id="A0A6A5QED1"/>
<keyword evidence="1" id="KW-0175">Coiled coil</keyword>
<organism evidence="2 3">
    <name type="scientific">Ampelomyces quisqualis</name>
    <name type="common">Powdery mildew agent</name>
    <dbReference type="NCBI Taxonomy" id="50730"/>
    <lineage>
        <taxon>Eukaryota</taxon>
        <taxon>Fungi</taxon>
        <taxon>Dikarya</taxon>
        <taxon>Ascomycota</taxon>
        <taxon>Pezizomycotina</taxon>
        <taxon>Dothideomycetes</taxon>
        <taxon>Pleosporomycetidae</taxon>
        <taxon>Pleosporales</taxon>
        <taxon>Pleosporineae</taxon>
        <taxon>Phaeosphaeriaceae</taxon>
        <taxon>Ampelomyces</taxon>
    </lineage>
</organism>
<gene>
    <name evidence="2" type="ORF">BDU57DRAFT_522908</name>
</gene>
<evidence type="ECO:0000313" key="2">
    <source>
        <dbReference type="EMBL" id="KAF1912557.1"/>
    </source>
</evidence>
<feature type="coiled-coil region" evidence="1">
    <location>
        <begin position="70"/>
        <end position="97"/>
    </location>
</feature>
<sequence length="204" mass="22992">MTSLLKEVLTPSELDLHYSILENPFNPASNPLPSRLQTRLTIALHALIYHLQDRISHMEDTLLPQLATALQHKTTTINNLSTELKNLEDQISDLQGVVDFGTRILDGCWAREYEVRETLADIRRNRLSSFPRWWRSRGKVLGDVLATAGQETGKLKDSELDALLLMAEQNLGILGEDRDDMIGQMERYIEVYLSSSASGRSNGS</sequence>
<keyword evidence="3" id="KW-1185">Reference proteome</keyword>
<proteinExistence type="predicted"/>
<accession>A0A6A5QED1</accession>
<protein>
    <submittedName>
        <fullName evidence="2">Uncharacterized protein</fullName>
    </submittedName>
</protein>
<name>A0A6A5QED1_AMPQU</name>
<dbReference type="OrthoDB" id="3684136at2759"/>